<dbReference type="SMART" id="SM00283">
    <property type="entry name" value="MA"/>
    <property type="match status" value="1"/>
</dbReference>
<dbReference type="GO" id="GO:0007165">
    <property type="term" value="P:signal transduction"/>
    <property type="evidence" value="ECO:0007669"/>
    <property type="project" value="UniProtKB-KW"/>
</dbReference>
<keyword evidence="5" id="KW-0472">Membrane</keyword>
<dbReference type="GO" id="GO:0006935">
    <property type="term" value="P:chemotaxis"/>
    <property type="evidence" value="ECO:0007669"/>
    <property type="project" value="InterPro"/>
</dbReference>
<dbReference type="InterPro" id="IPR004090">
    <property type="entry name" value="Chemotax_Me-accpt_rcpt"/>
</dbReference>
<accession>A0A4R3VGX9</accession>
<name>A0A4R3VGX9_ROSSA</name>
<organism evidence="8 9">
    <name type="scientific">Roseateles saccharophilus</name>
    <name type="common">Pseudomonas saccharophila</name>
    <dbReference type="NCBI Taxonomy" id="304"/>
    <lineage>
        <taxon>Bacteria</taxon>
        <taxon>Pseudomonadati</taxon>
        <taxon>Pseudomonadota</taxon>
        <taxon>Betaproteobacteria</taxon>
        <taxon>Burkholderiales</taxon>
        <taxon>Sphaerotilaceae</taxon>
        <taxon>Roseateles</taxon>
    </lineage>
</organism>
<protein>
    <submittedName>
        <fullName evidence="8">Methyl-accepting chemotaxis protein</fullName>
    </submittedName>
</protein>
<dbReference type="Pfam" id="PF12729">
    <property type="entry name" value="4HB_MCP_1"/>
    <property type="match status" value="1"/>
</dbReference>
<dbReference type="Proteomes" id="UP000295110">
    <property type="component" value="Unassembled WGS sequence"/>
</dbReference>
<dbReference type="CDD" id="cd06225">
    <property type="entry name" value="HAMP"/>
    <property type="match status" value="1"/>
</dbReference>
<evidence type="ECO:0000256" key="3">
    <source>
        <dbReference type="ARBA" id="ARBA00029447"/>
    </source>
</evidence>
<dbReference type="InterPro" id="IPR024478">
    <property type="entry name" value="HlyB_4HB_MCP"/>
</dbReference>
<keyword evidence="9" id="KW-1185">Reference proteome</keyword>
<dbReference type="CDD" id="cd19411">
    <property type="entry name" value="MCP2201-like_sensor"/>
    <property type="match status" value="1"/>
</dbReference>
<evidence type="ECO:0000256" key="5">
    <source>
        <dbReference type="SAM" id="Phobius"/>
    </source>
</evidence>
<comment type="subcellular location">
    <subcellularLocation>
        <location evidence="1">Membrane</location>
    </subcellularLocation>
</comment>
<dbReference type="SMART" id="SM00304">
    <property type="entry name" value="HAMP"/>
    <property type="match status" value="1"/>
</dbReference>
<comment type="similarity">
    <text evidence="3">Belongs to the methyl-accepting chemotaxis (MCP) protein family.</text>
</comment>
<dbReference type="PANTHER" id="PTHR43531:SF14">
    <property type="entry name" value="METHYL-ACCEPTING CHEMOTAXIS PROTEIN I-RELATED"/>
    <property type="match status" value="1"/>
</dbReference>
<dbReference type="InterPro" id="IPR003660">
    <property type="entry name" value="HAMP_dom"/>
</dbReference>
<dbReference type="EMBL" id="SMBU01000005">
    <property type="protein sequence ID" value="TCV02125.1"/>
    <property type="molecule type" value="Genomic_DNA"/>
</dbReference>
<dbReference type="InterPro" id="IPR051310">
    <property type="entry name" value="MCP_chemotaxis"/>
</dbReference>
<dbReference type="InterPro" id="IPR047347">
    <property type="entry name" value="YvaQ-like_sensor"/>
</dbReference>
<feature type="domain" description="Methyl-accepting transducer" evidence="6">
    <location>
        <begin position="270"/>
        <end position="499"/>
    </location>
</feature>
<evidence type="ECO:0000256" key="1">
    <source>
        <dbReference type="ARBA" id="ARBA00004370"/>
    </source>
</evidence>
<evidence type="ECO:0000313" key="8">
    <source>
        <dbReference type="EMBL" id="TCV02125.1"/>
    </source>
</evidence>
<gene>
    <name evidence="8" type="ORF">EV671_1005160</name>
</gene>
<keyword evidence="5" id="KW-1133">Transmembrane helix</keyword>
<dbReference type="GO" id="GO:0004888">
    <property type="term" value="F:transmembrane signaling receptor activity"/>
    <property type="evidence" value="ECO:0007669"/>
    <property type="project" value="InterPro"/>
</dbReference>
<feature type="domain" description="HAMP" evidence="7">
    <location>
        <begin position="213"/>
        <end position="265"/>
    </location>
</feature>
<keyword evidence="4" id="KW-0807">Transducer</keyword>
<evidence type="ECO:0000259" key="6">
    <source>
        <dbReference type="PROSITE" id="PS50111"/>
    </source>
</evidence>
<dbReference type="PANTHER" id="PTHR43531">
    <property type="entry name" value="PROTEIN ICFG"/>
    <property type="match status" value="1"/>
</dbReference>
<dbReference type="PRINTS" id="PR00260">
    <property type="entry name" value="CHEMTRNSDUCR"/>
</dbReference>
<evidence type="ECO:0000256" key="4">
    <source>
        <dbReference type="PROSITE-ProRule" id="PRU00284"/>
    </source>
</evidence>
<dbReference type="AlphaFoldDB" id="A0A4R3VGX9"/>
<dbReference type="PROSITE" id="PS50885">
    <property type="entry name" value="HAMP"/>
    <property type="match status" value="1"/>
</dbReference>
<comment type="caution">
    <text evidence="8">The sequence shown here is derived from an EMBL/GenBank/DDBJ whole genome shotgun (WGS) entry which is preliminary data.</text>
</comment>
<dbReference type="RefSeq" id="WP_132570489.1">
    <property type="nucleotide sequence ID" value="NZ_CBCSGL010000005.1"/>
</dbReference>
<proteinExistence type="inferred from homology"/>
<dbReference type="Pfam" id="PF00672">
    <property type="entry name" value="HAMP"/>
    <property type="match status" value="1"/>
</dbReference>
<dbReference type="InterPro" id="IPR004089">
    <property type="entry name" value="MCPsignal_dom"/>
</dbReference>
<evidence type="ECO:0000256" key="2">
    <source>
        <dbReference type="ARBA" id="ARBA00022481"/>
    </source>
</evidence>
<feature type="transmembrane region" description="Helical" evidence="5">
    <location>
        <begin position="190"/>
        <end position="210"/>
    </location>
</feature>
<evidence type="ECO:0000259" key="7">
    <source>
        <dbReference type="PROSITE" id="PS50885"/>
    </source>
</evidence>
<dbReference type="SUPFAM" id="SSF58104">
    <property type="entry name" value="Methyl-accepting chemotaxis protein (MCP) signaling domain"/>
    <property type="match status" value="1"/>
</dbReference>
<dbReference type="PROSITE" id="PS51257">
    <property type="entry name" value="PROKAR_LIPOPROTEIN"/>
    <property type="match status" value="1"/>
</dbReference>
<evidence type="ECO:0000313" key="9">
    <source>
        <dbReference type="Proteomes" id="UP000295110"/>
    </source>
</evidence>
<dbReference type="OrthoDB" id="8874220at2"/>
<dbReference type="PROSITE" id="PS50111">
    <property type="entry name" value="CHEMOTAXIS_TRANSDUC_2"/>
    <property type="match status" value="1"/>
</dbReference>
<sequence>MKFLSHLRIGQRLAAGFTVAIACLVAMAAQGYFGIQTLNSEISQLLSSDYKAVALANLAKAELGDASRSMMTTLIMTGEEQIKKELDTVASQLAAHEKTMAELEPLLTDEASQEQLKAVKEARARFMPAQASFVKMVAAGDTEGAPLKFQFSVRAAQVKYQATLDKLVETRNAEMEAAGLKSNGVARKTGLLLMALALAACVASVAIGVLTTRGIVNPLRGAVNVARQVASGNLTSEIEVSSRDETGELLQALSDMNESLKGIVGRVREGTESISSASSEIASGNLDLSVRTEAQAASLEQTLSAMKTLTDAVQQNAQNAQQANQLAQAASTVAVEGGAVVAKVVTTMGSIDASSKKIVDIISVIDGIAFQTNILALNAAVEAARAGEQGRGFAVVAGEVRSLAGRSADAAKEIKRLIGDSVEKVAQGSQLVAQAGNTMQGVVASVQRMTDIMGEITHASAEQSSGIERVTHTIHDMDKSTQQNAALVEQAAAAADSLRAQAHGLEEVVSLFKLEAAR</sequence>
<keyword evidence="5" id="KW-0812">Transmembrane</keyword>
<reference evidence="8 9" key="1">
    <citation type="submission" date="2019-03" db="EMBL/GenBank/DDBJ databases">
        <title>Genomic Encyclopedia of Type Strains, Phase IV (KMG-IV): sequencing the most valuable type-strain genomes for metagenomic binning, comparative biology and taxonomic classification.</title>
        <authorList>
            <person name="Goeker M."/>
        </authorList>
    </citation>
    <scope>NUCLEOTIDE SEQUENCE [LARGE SCALE GENOMIC DNA]</scope>
    <source>
        <strain evidence="8 9">DSM 654</strain>
    </source>
</reference>
<dbReference type="Gene3D" id="1.10.287.950">
    <property type="entry name" value="Methyl-accepting chemotaxis protein"/>
    <property type="match status" value="1"/>
</dbReference>
<dbReference type="Pfam" id="PF00015">
    <property type="entry name" value="MCPsignal"/>
    <property type="match status" value="1"/>
</dbReference>
<keyword evidence="2" id="KW-0488">Methylation</keyword>
<dbReference type="GO" id="GO:0005886">
    <property type="term" value="C:plasma membrane"/>
    <property type="evidence" value="ECO:0007669"/>
    <property type="project" value="TreeGrafter"/>
</dbReference>
<dbReference type="FunFam" id="1.10.287.950:FF:000001">
    <property type="entry name" value="Methyl-accepting chemotaxis sensory transducer"/>
    <property type="match status" value="1"/>
</dbReference>